<keyword evidence="5" id="KW-0998">Cell outer membrane</keyword>
<dbReference type="InterPro" id="IPR011990">
    <property type="entry name" value="TPR-like_helical_dom_sf"/>
</dbReference>
<keyword evidence="9" id="KW-1185">Reference proteome</keyword>
<gene>
    <name evidence="8" type="ORF">EZL74_08565</name>
</gene>
<dbReference type="Proteomes" id="UP000293300">
    <property type="component" value="Unassembled WGS sequence"/>
</dbReference>
<reference evidence="8 9" key="1">
    <citation type="submission" date="2019-02" db="EMBL/GenBank/DDBJ databases">
        <title>Flavobacterium sp. RD-2-33 isolated from forest soil.</title>
        <authorList>
            <person name="Chaudhary D.K."/>
        </authorList>
    </citation>
    <scope>NUCLEOTIDE SEQUENCE [LARGE SCALE GENOMIC DNA]</scope>
    <source>
        <strain evidence="8 9">RD-2-33</strain>
    </source>
</reference>
<dbReference type="OrthoDB" id="621570at2"/>
<dbReference type="AlphaFoldDB" id="A0A4V2L4W2"/>
<comment type="caution">
    <text evidence="8">The sequence shown here is derived from an EMBL/GenBank/DDBJ whole genome shotgun (WGS) entry which is preliminary data.</text>
</comment>
<dbReference type="RefSeq" id="WP_131476197.1">
    <property type="nucleotide sequence ID" value="NZ_SJPE01000009.1"/>
</dbReference>
<accession>A0A4V2L4W2</accession>
<dbReference type="InterPro" id="IPR012944">
    <property type="entry name" value="SusD_RagB_dom"/>
</dbReference>
<keyword evidence="3" id="KW-0732">Signal</keyword>
<evidence type="ECO:0000259" key="7">
    <source>
        <dbReference type="Pfam" id="PF14322"/>
    </source>
</evidence>
<sequence>MKNKTLFIGLRRLMAVVLLMLTVGCESFVAVDLPSSQLSLATVFEEPATANAAMTDIYAKMRDNGLLTGYGYGMHAALGLYADELDYYGGGTAFFYTNTLLPNNGDVSLWWSSSYNQIYAANAVYEGVSASAKLSQPIKDQLMGEALFVRGMLHFYLVNLYGDVPYITTTDYGQNQKVHRMSVAEVYTRIIADLEMAQTLLPTSYVGGNRVRPNRFVATALLARVYLYHGDYAAASNAASAVLNEAGTYTLDSDLDTAFLKDSPGTLWQFSPPAEGRNTEEGSTYIFVAGPPPFAALRNELINAFETGDLRKTHWVKAVTDGSSTWYHAYKYKEPTATGTSMEYSIVLRLSEQYLIRAEARAKQGFLTGAKEDLDVIRNLAGLLNTTAVTQQEILSAIVQERRVEFFTEGGHRFFDLKRAQQLDAVLSPIKPGWSSTDALLPLPESELLLNPNLLPQNPGY</sequence>
<evidence type="ECO:0000259" key="6">
    <source>
        <dbReference type="Pfam" id="PF07980"/>
    </source>
</evidence>
<dbReference type="Pfam" id="PF07980">
    <property type="entry name" value="SusD_RagB"/>
    <property type="match status" value="1"/>
</dbReference>
<feature type="domain" description="RagB/SusD" evidence="6">
    <location>
        <begin position="318"/>
        <end position="461"/>
    </location>
</feature>
<organism evidence="8 9">
    <name type="scientific">Flavobacterium silvisoli</name>
    <dbReference type="NCBI Taxonomy" id="2529433"/>
    <lineage>
        <taxon>Bacteria</taxon>
        <taxon>Pseudomonadati</taxon>
        <taxon>Bacteroidota</taxon>
        <taxon>Flavobacteriia</taxon>
        <taxon>Flavobacteriales</taxon>
        <taxon>Flavobacteriaceae</taxon>
        <taxon>Flavobacterium</taxon>
    </lineage>
</organism>
<dbReference type="Pfam" id="PF14322">
    <property type="entry name" value="SusD-like_3"/>
    <property type="match status" value="1"/>
</dbReference>
<evidence type="ECO:0000256" key="4">
    <source>
        <dbReference type="ARBA" id="ARBA00023136"/>
    </source>
</evidence>
<dbReference type="PROSITE" id="PS51257">
    <property type="entry name" value="PROKAR_LIPOPROTEIN"/>
    <property type="match status" value="1"/>
</dbReference>
<name>A0A4V2L4W2_9FLAO</name>
<protein>
    <submittedName>
        <fullName evidence="8">RagB/SusD family nutrient uptake outer membrane protein</fullName>
    </submittedName>
</protein>
<evidence type="ECO:0000256" key="5">
    <source>
        <dbReference type="ARBA" id="ARBA00023237"/>
    </source>
</evidence>
<evidence type="ECO:0000256" key="1">
    <source>
        <dbReference type="ARBA" id="ARBA00004442"/>
    </source>
</evidence>
<dbReference type="SUPFAM" id="SSF48452">
    <property type="entry name" value="TPR-like"/>
    <property type="match status" value="1"/>
</dbReference>
<dbReference type="GO" id="GO:0009279">
    <property type="term" value="C:cell outer membrane"/>
    <property type="evidence" value="ECO:0007669"/>
    <property type="project" value="UniProtKB-SubCell"/>
</dbReference>
<dbReference type="EMBL" id="SJPE01000009">
    <property type="protein sequence ID" value="TBX68353.1"/>
    <property type="molecule type" value="Genomic_DNA"/>
</dbReference>
<dbReference type="InterPro" id="IPR033985">
    <property type="entry name" value="SusD-like_N"/>
</dbReference>
<evidence type="ECO:0000313" key="8">
    <source>
        <dbReference type="EMBL" id="TBX68353.1"/>
    </source>
</evidence>
<comment type="subcellular location">
    <subcellularLocation>
        <location evidence="1">Cell outer membrane</location>
    </subcellularLocation>
</comment>
<evidence type="ECO:0000313" key="9">
    <source>
        <dbReference type="Proteomes" id="UP000293300"/>
    </source>
</evidence>
<feature type="domain" description="SusD-like N-terminal" evidence="7">
    <location>
        <begin position="98"/>
        <end position="227"/>
    </location>
</feature>
<evidence type="ECO:0000256" key="2">
    <source>
        <dbReference type="ARBA" id="ARBA00006275"/>
    </source>
</evidence>
<proteinExistence type="inferred from homology"/>
<comment type="similarity">
    <text evidence="2">Belongs to the SusD family.</text>
</comment>
<dbReference type="Gene3D" id="1.25.40.390">
    <property type="match status" value="1"/>
</dbReference>
<evidence type="ECO:0000256" key="3">
    <source>
        <dbReference type="ARBA" id="ARBA00022729"/>
    </source>
</evidence>
<dbReference type="CDD" id="cd08977">
    <property type="entry name" value="SusD"/>
    <property type="match status" value="1"/>
</dbReference>
<keyword evidence="4" id="KW-0472">Membrane</keyword>